<dbReference type="Proteomes" id="UP000032749">
    <property type="component" value="Chromosome"/>
</dbReference>
<feature type="binding site" evidence="3">
    <location>
        <begin position="243"/>
        <end position="245"/>
    </location>
    <ligand>
        <name>substrate</name>
    </ligand>
</feature>
<dbReference type="OrthoDB" id="9805159at2"/>
<evidence type="ECO:0000313" key="6">
    <source>
        <dbReference type="Proteomes" id="UP000032749"/>
    </source>
</evidence>
<dbReference type="Pfam" id="PF00128">
    <property type="entry name" value="Alpha-amylase"/>
    <property type="match status" value="1"/>
</dbReference>
<feature type="binding site" evidence="3">
    <location>
        <position position="112"/>
    </location>
    <ligand>
        <name>substrate</name>
    </ligand>
</feature>
<keyword evidence="5" id="KW-0326">Glycosidase</keyword>
<name>R4YQG3_OLEAN</name>
<dbReference type="PIRSF" id="PIRSF003059">
    <property type="entry name" value="Sucrose_phosphorylase"/>
    <property type="match status" value="1"/>
</dbReference>
<dbReference type="PANTHER" id="PTHR38784:SF1">
    <property type="entry name" value="SUCROSE PHOSPHORYLASE"/>
    <property type="match status" value="1"/>
</dbReference>
<evidence type="ECO:0000313" key="5">
    <source>
        <dbReference type="EMBL" id="CCK77337.1"/>
    </source>
</evidence>
<dbReference type="GO" id="GO:0005975">
    <property type="term" value="P:carbohydrate metabolic process"/>
    <property type="evidence" value="ECO:0007669"/>
    <property type="project" value="InterPro"/>
</dbReference>
<organism evidence="5 6">
    <name type="scientific">Oleispira antarctica RB-8</name>
    <dbReference type="NCBI Taxonomy" id="698738"/>
    <lineage>
        <taxon>Bacteria</taxon>
        <taxon>Pseudomonadati</taxon>
        <taxon>Pseudomonadota</taxon>
        <taxon>Gammaproteobacteria</taxon>
        <taxon>Oceanospirillales</taxon>
        <taxon>Oceanospirillaceae</taxon>
        <taxon>Oleispira</taxon>
    </lineage>
</organism>
<dbReference type="Gene3D" id="3.90.400.10">
    <property type="entry name" value="Oligo-1,6-glucosidase, Domain 2"/>
    <property type="match status" value="1"/>
</dbReference>
<evidence type="ECO:0000256" key="2">
    <source>
        <dbReference type="ARBA" id="ARBA00022679"/>
    </source>
</evidence>
<gene>
    <name evidence="5" type="primary">amy</name>
    <name evidence="5" type="ORF">OLEAN_C31610</name>
</gene>
<dbReference type="EMBL" id="FO203512">
    <property type="protein sequence ID" value="CCK77337.1"/>
    <property type="molecule type" value="Genomic_DNA"/>
</dbReference>
<accession>R4YQG3</accession>
<dbReference type="CDD" id="cd11356">
    <property type="entry name" value="AmyAc_Sucrose_phosphorylase-like_1"/>
    <property type="match status" value="1"/>
</dbReference>
<sequence length="589" mass="67773">MSIFDSALLQRTQHLLEMIYHETNINVSFEMLTETLLQEMRLESESHQIASHDQVRPSDLWDQSTTVMITYGDSFLAAKEKPLITLKHFLDEHCEGLINSVHILPFFPFSSDDGFSVMDFSSVNEALGDWADIESISQDYRLMADLVINHCSSRSLWFQNFIKGEGPGHDYFYTESLDADLSQVVRPRTSPLLRETQTDKGLQYVWCTFSHDQVDLDFRNPEVLLQFIKIIRQYLDMGVRIFRLDAIAFLWKKIASSSINLEETHNVVRLLRLLIEHAQSDAVIITETNIPNRENLSYFGNANEAHCVYNFALPPLLINTLITGNSHHLKLWLMSMPPAQLGTTYFNFIASHDGMGLRPVEGILADDETQVLVDTLQDFGGRISWRALENEEGEAIQKPYEVNISLFDALQGTLKGKDELGIDRFICAHAIMLGLEGIPGIYVHSLLATRNDYQRMEHTGHNRSINRHQWQYDELEGLLEEKSHHKKVFTELKRLLAIRQQQKAFHPNATQFTLHLGYSIFAYWRQSHDRKQSIFCISNISDVAQEFMLSDINLVSTDDWHDLISGAEMTRQDMLVQLTPYQTLWISNS</sequence>
<dbReference type="GO" id="GO:0016757">
    <property type="term" value="F:glycosyltransferase activity"/>
    <property type="evidence" value="ECO:0007669"/>
    <property type="project" value="UniProtKB-KW"/>
</dbReference>
<proteinExistence type="predicted"/>
<feature type="binding site" evidence="3">
    <location>
        <position position="463"/>
    </location>
    <ligand>
        <name>substrate</name>
    </ligand>
</feature>
<keyword evidence="2" id="KW-0808">Transferase</keyword>
<dbReference type="SUPFAM" id="SSF51445">
    <property type="entry name" value="(Trans)glycosidases"/>
    <property type="match status" value="1"/>
</dbReference>
<dbReference type="PANTHER" id="PTHR38784">
    <property type="entry name" value="SUCROSE PHOSPHORYLASE"/>
    <property type="match status" value="1"/>
</dbReference>
<evidence type="ECO:0000256" key="1">
    <source>
        <dbReference type="ARBA" id="ARBA00022676"/>
    </source>
</evidence>
<protein>
    <submittedName>
        <fullName evidence="5">Alpha amylase</fullName>
        <ecNumber evidence="5">3.2.1.1</ecNumber>
    </submittedName>
</protein>
<evidence type="ECO:0000256" key="3">
    <source>
        <dbReference type="PIRSR" id="PIRSR003059-2"/>
    </source>
</evidence>
<keyword evidence="5" id="KW-0378">Hydrolase</keyword>
<dbReference type="InterPro" id="IPR016377">
    <property type="entry name" value="Sucrose_GGa_phosphorylase-rel"/>
</dbReference>
<dbReference type="InterPro" id="IPR006047">
    <property type="entry name" value="GH13_cat_dom"/>
</dbReference>
<dbReference type="SMART" id="SM00642">
    <property type="entry name" value="Aamy"/>
    <property type="match status" value="1"/>
</dbReference>
<feature type="domain" description="Glycosyl hydrolase family 13 catalytic" evidence="4">
    <location>
        <begin position="83"/>
        <end position="499"/>
    </location>
</feature>
<dbReference type="EC" id="3.2.1.1" evidence="5"/>
<dbReference type="AlphaFoldDB" id="R4YQG3"/>
<dbReference type="HOGENOM" id="CLU_021358_0_0_6"/>
<feature type="binding site" evidence="3">
    <location>
        <position position="150"/>
    </location>
    <ligand>
        <name>substrate</name>
    </ligand>
</feature>
<dbReference type="InterPro" id="IPR017853">
    <property type="entry name" value="GH"/>
</dbReference>
<dbReference type="STRING" id="698738.OLEAN_C31610"/>
<dbReference type="InterPro" id="IPR013780">
    <property type="entry name" value="Glyco_hydro_b"/>
</dbReference>
<dbReference type="InterPro" id="IPR045857">
    <property type="entry name" value="O16G_dom_2"/>
</dbReference>
<feature type="binding site" evidence="3">
    <location>
        <begin position="352"/>
        <end position="353"/>
    </location>
    <ligand>
        <name>substrate</name>
    </ligand>
</feature>
<dbReference type="KEGG" id="oai:OLEAN_C31610"/>
<keyword evidence="1" id="KW-0328">Glycosyltransferase</keyword>
<dbReference type="Gene3D" id="3.20.20.80">
    <property type="entry name" value="Glycosidases"/>
    <property type="match status" value="1"/>
</dbReference>
<evidence type="ECO:0000259" key="4">
    <source>
        <dbReference type="SMART" id="SM00642"/>
    </source>
</evidence>
<dbReference type="Gene3D" id="2.60.40.1180">
    <property type="entry name" value="Golgi alpha-mannosidase II"/>
    <property type="match status" value="1"/>
</dbReference>
<dbReference type="PATRIC" id="fig|698738.3.peg.3285"/>
<reference evidence="5 6" key="1">
    <citation type="journal article" date="2013" name="Nat. Commun.">
        <title>Genome sequence and functional genomic analysis of the oil-degrading bacterium Oleispira antarctica.</title>
        <authorList>
            <person name="Kube M."/>
            <person name="Chernikova T.N."/>
            <person name="Al-Ramahi Y."/>
            <person name="Beloqui A."/>
            <person name="Lopez-Cortez N."/>
            <person name="Guazzaroni M.E."/>
            <person name="Heipieper H.J."/>
            <person name="Klages S."/>
            <person name="Kotsyurbenko O.R."/>
            <person name="Langer I."/>
            <person name="Nechitaylo T.Y."/>
            <person name="Lunsdorf H."/>
            <person name="Fernandez M."/>
            <person name="Juarez S."/>
            <person name="Ciordia S."/>
            <person name="Singer A."/>
            <person name="Kagan O."/>
            <person name="Egorova O."/>
            <person name="Petit P.A."/>
            <person name="Stogios P."/>
            <person name="Kim Y."/>
            <person name="Tchigvintsev A."/>
            <person name="Flick R."/>
            <person name="Denaro R."/>
            <person name="Genovese M."/>
            <person name="Albar J.P."/>
            <person name="Reva O.N."/>
            <person name="Martinez-Gomariz M."/>
            <person name="Tran H."/>
            <person name="Ferrer M."/>
            <person name="Savchenko A."/>
            <person name="Yakunin A.F."/>
            <person name="Yakimov M.M."/>
            <person name="Golyshina O.V."/>
            <person name="Reinhardt R."/>
            <person name="Golyshin P.N."/>
        </authorList>
    </citation>
    <scope>NUCLEOTIDE SEQUENCE [LARGE SCALE GENOMIC DNA]</scope>
</reference>
<keyword evidence="6" id="KW-1185">Reference proteome</keyword>
<dbReference type="GO" id="GO:0004556">
    <property type="term" value="F:alpha-amylase activity"/>
    <property type="evidence" value="ECO:0007669"/>
    <property type="project" value="UniProtKB-EC"/>
</dbReference>
<dbReference type="InterPro" id="IPR033746">
    <property type="entry name" value="GGa_phosphorylase"/>
</dbReference>